<evidence type="ECO:0000259" key="2">
    <source>
        <dbReference type="Pfam" id="PF13193"/>
    </source>
</evidence>
<reference evidence="3" key="1">
    <citation type="submission" date="2020-02" db="EMBL/GenBank/DDBJ databases">
        <authorList>
            <person name="Meier V. D."/>
        </authorList>
    </citation>
    <scope>NUCLEOTIDE SEQUENCE</scope>
    <source>
        <strain evidence="3">AVDCRST_MAG76</strain>
    </source>
</reference>
<proteinExistence type="predicted"/>
<dbReference type="EC" id="6.2.1.26" evidence="3"/>
<dbReference type="InterPro" id="IPR025110">
    <property type="entry name" value="AMP-bd_C"/>
</dbReference>
<dbReference type="PANTHER" id="PTHR43767">
    <property type="entry name" value="LONG-CHAIN-FATTY-ACID--COA LIGASE"/>
    <property type="match status" value="1"/>
</dbReference>
<sequence>MPALVAVPLGGPGFVAVLQRLWDEGAAAFPLDRRYPSAVAEAVLARVRPTEVWDEDGRRRLPGGEPAVDGDALVLATSGTTADPKGVVLTVAALDAAARITSDAVAADPGADTWLCCSPVAHAGGLGVVNRAVRTGTPLVVHPRFEPTAVVASGATLTALVPTMLPRVDPSAFRLILLGGMAMPAHRPANTVATYGLTETMGGIVYDGRPLPGVEVRVDPEGVIEVRSPTSLRCYRSQDGEHDPKDAHGWLATGDLGEVGPDGLVTVHGRADDVVVTGGEKVWPEPVEAVLRGLTGVADVAVVGRPDPEWGQAVVAVLELEPGASPPSLDAARAAVKDVLPPWCAPRALEVVASLARTPSGKVRRRA</sequence>
<dbReference type="EMBL" id="CADCSZ010000201">
    <property type="protein sequence ID" value="CAA9270959.1"/>
    <property type="molecule type" value="Genomic_DNA"/>
</dbReference>
<dbReference type="SUPFAM" id="SSF56801">
    <property type="entry name" value="Acetyl-CoA synthetase-like"/>
    <property type="match status" value="1"/>
</dbReference>
<accession>A0A6J4J9W8</accession>
<dbReference type="InterPro" id="IPR050237">
    <property type="entry name" value="ATP-dep_AMP-bd_enzyme"/>
</dbReference>
<feature type="domain" description="AMP-binding enzyme C-terminal" evidence="2">
    <location>
        <begin position="287"/>
        <end position="362"/>
    </location>
</feature>
<organism evidence="3">
    <name type="scientific">uncultured Acidimicrobiales bacterium</name>
    <dbReference type="NCBI Taxonomy" id="310071"/>
    <lineage>
        <taxon>Bacteria</taxon>
        <taxon>Bacillati</taxon>
        <taxon>Actinomycetota</taxon>
        <taxon>Acidimicrobiia</taxon>
        <taxon>Acidimicrobiales</taxon>
        <taxon>environmental samples</taxon>
    </lineage>
</organism>
<dbReference type="InterPro" id="IPR045851">
    <property type="entry name" value="AMP-bd_C_sf"/>
</dbReference>
<dbReference type="CDD" id="cd04433">
    <property type="entry name" value="AFD_class_I"/>
    <property type="match status" value="1"/>
</dbReference>
<name>A0A6J4J9W8_9ACTN</name>
<dbReference type="AlphaFoldDB" id="A0A6J4J9W8"/>
<gene>
    <name evidence="3" type="ORF">AVDCRST_MAG76-3366</name>
</gene>
<dbReference type="Gene3D" id="3.40.50.12780">
    <property type="entry name" value="N-terminal domain of ligase-like"/>
    <property type="match status" value="1"/>
</dbReference>
<evidence type="ECO:0000259" key="1">
    <source>
        <dbReference type="Pfam" id="PF00501"/>
    </source>
</evidence>
<feature type="domain" description="AMP-dependent synthetase/ligase" evidence="1">
    <location>
        <begin position="72"/>
        <end position="222"/>
    </location>
</feature>
<dbReference type="GO" id="GO:0008756">
    <property type="term" value="F:o-succinylbenzoate-CoA ligase activity"/>
    <property type="evidence" value="ECO:0007669"/>
    <property type="project" value="UniProtKB-EC"/>
</dbReference>
<dbReference type="Pfam" id="PF13193">
    <property type="entry name" value="AMP-binding_C"/>
    <property type="match status" value="1"/>
</dbReference>
<dbReference type="InterPro" id="IPR000873">
    <property type="entry name" value="AMP-dep_synth/lig_dom"/>
</dbReference>
<keyword evidence="3" id="KW-0436">Ligase</keyword>
<dbReference type="PANTHER" id="PTHR43767:SF1">
    <property type="entry name" value="NONRIBOSOMAL PEPTIDE SYNTHASE PES1 (EUROFUNG)-RELATED"/>
    <property type="match status" value="1"/>
</dbReference>
<dbReference type="Gene3D" id="3.30.300.30">
    <property type="match status" value="1"/>
</dbReference>
<dbReference type="InterPro" id="IPR042099">
    <property type="entry name" value="ANL_N_sf"/>
</dbReference>
<evidence type="ECO:0000313" key="3">
    <source>
        <dbReference type="EMBL" id="CAA9270959.1"/>
    </source>
</evidence>
<dbReference type="Pfam" id="PF00501">
    <property type="entry name" value="AMP-binding"/>
    <property type="match status" value="1"/>
</dbReference>
<protein>
    <submittedName>
        <fullName evidence="3">O-succinylbenzoic acid--CoA ligase</fullName>
        <ecNumber evidence="3">6.2.1.26</ecNumber>
    </submittedName>
</protein>